<proteinExistence type="predicted"/>
<dbReference type="Proteomes" id="UP001390339">
    <property type="component" value="Unassembled WGS sequence"/>
</dbReference>
<keyword evidence="2" id="KW-1185">Reference proteome</keyword>
<name>A0ABR2I9X1_9PEZI</name>
<dbReference type="EMBL" id="JAPCWZ010000006">
    <property type="protein sequence ID" value="KAK8859735.1"/>
    <property type="molecule type" value="Genomic_DNA"/>
</dbReference>
<sequence length="83" mass="9255">MTKVKLSQEHPPVVDGAGIQNTYVTGSPCRGLARYYDATDAYSIDYMRCSYPRYPYLSWAVSQKELPAGAVLDSEFDVMPKLA</sequence>
<evidence type="ECO:0000313" key="2">
    <source>
        <dbReference type="Proteomes" id="UP001390339"/>
    </source>
</evidence>
<reference evidence="1 2" key="1">
    <citation type="journal article" date="2024" name="IMA Fungus">
        <title>Apiospora arundinis, a panoply of carbohydrate-active enzymes and secondary metabolites.</title>
        <authorList>
            <person name="Sorensen T."/>
            <person name="Petersen C."/>
            <person name="Muurmann A.T."/>
            <person name="Christiansen J.V."/>
            <person name="Brundto M.L."/>
            <person name="Overgaard C.K."/>
            <person name="Boysen A.T."/>
            <person name="Wollenberg R.D."/>
            <person name="Larsen T.O."/>
            <person name="Sorensen J.L."/>
            <person name="Nielsen K.L."/>
            <person name="Sondergaard T.E."/>
        </authorList>
    </citation>
    <scope>NUCLEOTIDE SEQUENCE [LARGE SCALE GENOMIC DNA]</scope>
    <source>
        <strain evidence="1 2">AAU 773</strain>
    </source>
</reference>
<accession>A0ABR2I9X1</accession>
<comment type="caution">
    <text evidence="1">The sequence shown here is derived from an EMBL/GenBank/DDBJ whole genome shotgun (WGS) entry which is preliminary data.</text>
</comment>
<evidence type="ECO:0000313" key="1">
    <source>
        <dbReference type="EMBL" id="KAK8859735.1"/>
    </source>
</evidence>
<gene>
    <name evidence="1" type="ORF">PGQ11_010469</name>
</gene>
<organism evidence="1 2">
    <name type="scientific">Apiospora arundinis</name>
    <dbReference type="NCBI Taxonomy" id="335852"/>
    <lineage>
        <taxon>Eukaryota</taxon>
        <taxon>Fungi</taxon>
        <taxon>Dikarya</taxon>
        <taxon>Ascomycota</taxon>
        <taxon>Pezizomycotina</taxon>
        <taxon>Sordariomycetes</taxon>
        <taxon>Xylariomycetidae</taxon>
        <taxon>Amphisphaeriales</taxon>
        <taxon>Apiosporaceae</taxon>
        <taxon>Apiospora</taxon>
    </lineage>
</organism>
<protein>
    <submittedName>
        <fullName evidence="1">Uncharacterized protein</fullName>
    </submittedName>
</protein>